<dbReference type="VEuPathDB" id="TriTrypDB:TCSYLVIO_001846"/>
<evidence type="ECO:0000313" key="2">
    <source>
        <dbReference type="EMBL" id="PWU93641.1"/>
    </source>
</evidence>
<dbReference type="PANTHER" id="PTHR40744:SF1">
    <property type="entry name" value="SODIUM STIBOGLUCONATE RESISTANCE PROTEIN"/>
    <property type="match status" value="1"/>
</dbReference>
<feature type="region of interest" description="Disordered" evidence="1">
    <location>
        <begin position="178"/>
        <end position="200"/>
    </location>
</feature>
<dbReference type="VEuPathDB" id="TriTrypDB:TcCLB.506825.40"/>
<dbReference type="VEuPathDB" id="TriTrypDB:ECC02_005995"/>
<dbReference type="VEuPathDB" id="TriTrypDB:TcYC6_0045920"/>
<dbReference type="VEuPathDB" id="TriTrypDB:C3747_54g180"/>
<comment type="caution">
    <text evidence="2">The sequence shown here is derived from an EMBL/GenBank/DDBJ whole genome shotgun (WGS) entry which is preliminary data.</text>
</comment>
<dbReference type="VEuPathDB" id="TriTrypDB:TcCLB.506681.40"/>
<dbReference type="VEuPathDB" id="TriTrypDB:TcG_01608"/>
<gene>
    <name evidence="2" type="ORF">C4B63_30g214</name>
</gene>
<evidence type="ECO:0008006" key="4">
    <source>
        <dbReference type="Google" id="ProtNLM"/>
    </source>
</evidence>
<dbReference type="EMBL" id="PRFA01000030">
    <property type="protein sequence ID" value="PWU93641.1"/>
    <property type="molecule type" value="Genomic_DNA"/>
</dbReference>
<name>A0A2V2VBJ9_TRYCR</name>
<dbReference type="VEuPathDB" id="TriTrypDB:TcCL_ESM02258"/>
<dbReference type="AlphaFoldDB" id="A0A2V2VBJ9"/>
<evidence type="ECO:0000313" key="3">
    <source>
        <dbReference type="Proteomes" id="UP000246121"/>
    </source>
</evidence>
<reference evidence="2 3" key="1">
    <citation type="journal article" date="2018" name="Microb. Genom.">
        <title>Expanding an expanded genome: long-read sequencing of Trypanosoma cruzi.</title>
        <authorList>
            <person name="Berna L."/>
            <person name="Rodriguez M."/>
            <person name="Chiribao M.L."/>
            <person name="Parodi-Talice A."/>
            <person name="Pita S."/>
            <person name="Rijo G."/>
            <person name="Alvarez-Valin F."/>
            <person name="Robello C."/>
        </authorList>
    </citation>
    <scope>NUCLEOTIDE SEQUENCE [LARGE SCALE GENOMIC DNA]</scope>
    <source>
        <strain evidence="2 3">Dm28c</strain>
    </source>
</reference>
<dbReference type="VEuPathDB" id="TriTrypDB:C4B63_30g214"/>
<dbReference type="VEuPathDB" id="TriTrypDB:TcBrA4_0088070"/>
<dbReference type="PANTHER" id="PTHR40744">
    <property type="entry name" value="SODIUM STIBOGLUCONATE RESISTANCE PROTEIN-RELATED"/>
    <property type="match status" value="1"/>
</dbReference>
<evidence type="ECO:0000256" key="1">
    <source>
        <dbReference type="SAM" id="MobiDB-lite"/>
    </source>
</evidence>
<dbReference type="SUPFAM" id="SSF48452">
    <property type="entry name" value="TPR-like"/>
    <property type="match status" value="1"/>
</dbReference>
<dbReference type="OrthoDB" id="251507at2759"/>
<dbReference type="VEuPathDB" id="TriTrypDB:TCDM_01863"/>
<dbReference type="Proteomes" id="UP000246121">
    <property type="component" value="Unassembled WGS sequence"/>
</dbReference>
<feature type="compositionally biased region" description="Basic and acidic residues" evidence="1">
    <location>
        <begin position="62"/>
        <end position="80"/>
    </location>
</feature>
<dbReference type="VEuPathDB" id="TriTrypDB:BCY84_16452"/>
<accession>A0A2V2VBJ9</accession>
<sequence>MGNGASVGENRHSQLFQQGYKSLQEGRYTYAEIYYDQAIERHEGHSFWIRLDDLIEWERKDKAGQKGTDAKQKTAYRDGGQEEAAFPEVRKDSLKEENEVNVEMGEAAGVGGSGKIEIPLDSRLADVVDYLVLRADIAESYMAEGRYEEATPHMDFLSSHTRVMLKFLQIARMTKAEESANSSNPLDGSTADAGADNAGGGNRRVHQGFMMVSDVERDSILDCFEQFLRMHWVSAMANSVFIVSERFKKGKSEKKHKKELDTAVVACVKIQEELYNVAKRRARSLSNSVVLSFLEGIMEELDAESSTTSITNERMSTANGKTRTNTLFEEHNNRSTGNRSANEIDMLTERDECPIKVHLQMVYDRRSLCREVPAPQQAPTLRYITWIDDEIRRVVPGTNYNLEIQCGMVDEKRKKQLQKRSLKFAAQRNCNYNDRVLLGKSFDEENALLLFPVFLIQADVQFELGAATKGINALDTVDKLSTQLYGVGSLERQSIMRSVMESRKRGGSLFMMFED</sequence>
<protein>
    <recommendedName>
        <fullName evidence="4">Sodium stibogluconate resistance protein</fullName>
    </recommendedName>
</protein>
<organism evidence="2 3">
    <name type="scientific">Trypanosoma cruzi</name>
    <dbReference type="NCBI Taxonomy" id="5693"/>
    <lineage>
        <taxon>Eukaryota</taxon>
        <taxon>Discoba</taxon>
        <taxon>Euglenozoa</taxon>
        <taxon>Kinetoplastea</taxon>
        <taxon>Metakinetoplastina</taxon>
        <taxon>Trypanosomatida</taxon>
        <taxon>Trypanosomatidae</taxon>
        <taxon>Trypanosoma</taxon>
        <taxon>Schizotrypanum</taxon>
    </lineage>
</organism>
<proteinExistence type="predicted"/>
<feature type="region of interest" description="Disordered" evidence="1">
    <location>
        <begin position="62"/>
        <end position="85"/>
    </location>
</feature>
<dbReference type="VEuPathDB" id="TriTrypDB:Tc_MARK_656"/>
<dbReference type="InterPro" id="IPR011990">
    <property type="entry name" value="TPR-like_helical_dom_sf"/>
</dbReference>